<dbReference type="STRING" id="742823.HMPREF9465_01381"/>
<feature type="domain" description="Transposase IS200-like" evidence="1">
    <location>
        <begin position="22"/>
        <end position="65"/>
    </location>
</feature>
<dbReference type="InterPro" id="IPR002686">
    <property type="entry name" value="Transposase_17"/>
</dbReference>
<dbReference type="Gene3D" id="3.30.70.1290">
    <property type="entry name" value="Transposase IS200-like"/>
    <property type="match status" value="1"/>
</dbReference>
<reference evidence="2 3" key="1">
    <citation type="submission" date="2012-05" db="EMBL/GenBank/DDBJ databases">
        <title>The Genome Sequence of Sutterella wadsworthensis 2_1_59BFAA.</title>
        <authorList>
            <consortium name="The Broad Institute Genome Sequencing Platform"/>
            <person name="Earl A."/>
            <person name="Ward D."/>
            <person name="Feldgarden M."/>
            <person name="Gevers D."/>
            <person name="Daigneault M."/>
            <person name="Strauss J."/>
            <person name="Allen-Vercoe E."/>
            <person name="Walker B."/>
            <person name="Young S.K."/>
            <person name="Zeng Q."/>
            <person name="Gargeya S."/>
            <person name="Fitzgerald M."/>
            <person name="Haas B."/>
            <person name="Abouelleil A."/>
            <person name="Alvarado L."/>
            <person name="Arachchi H.M."/>
            <person name="Berlin A.M."/>
            <person name="Chapman S.B."/>
            <person name="Goldberg J."/>
            <person name="Griggs A."/>
            <person name="Gujja S."/>
            <person name="Hansen M."/>
            <person name="Howarth C."/>
            <person name="Imamovic A."/>
            <person name="Larimer J."/>
            <person name="McCowen C."/>
            <person name="Montmayeur A."/>
            <person name="Murphy C."/>
            <person name="Neiman D."/>
            <person name="Pearson M."/>
            <person name="Priest M."/>
            <person name="Roberts A."/>
            <person name="Saif S."/>
            <person name="Shea T."/>
            <person name="Sisk P."/>
            <person name="Sykes S."/>
            <person name="Wortman J."/>
            <person name="Nusbaum C."/>
            <person name="Birren B."/>
        </authorList>
    </citation>
    <scope>NUCLEOTIDE SEQUENCE [LARGE SCALE GENOMIC DNA]</scope>
    <source>
        <strain evidence="2 3">2_1_59BFAA</strain>
    </source>
</reference>
<dbReference type="SUPFAM" id="SSF143422">
    <property type="entry name" value="Transposase IS200-like"/>
    <property type="match status" value="1"/>
</dbReference>
<gene>
    <name evidence="2" type="ORF">HMPREF9465_01381</name>
</gene>
<dbReference type="Pfam" id="PF01797">
    <property type="entry name" value="Y1_Tnp"/>
    <property type="match status" value="1"/>
</dbReference>
<dbReference type="EMBL" id="ADMG01000032">
    <property type="protein sequence ID" value="EKB30998.1"/>
    <property type="molecule type" value="Genomic_DNA"/>
</dbReference>
<evidence type="ECO:0000313" key="2">
    <source>
        <dbReference type="EMBL" id="EKB30998.1"/>
    </source>
</evidence>
<dbReference type="GO" id="GO:0006313">
    <property type="term" value="P:DNA transposition"/>
    <property type="evidence" value="ECO:0007669"/>
    <property type="project" value="InterPro"/>
</dbReference>
<dbReference type="InterPro" id="IPR036515">
    <property type="entry name" value="Transposase_17_sf"/>
</dbReference>
<accession>K1JWH3</accession>
<proteinExistence type="predicted"/>
<dbReference type="GO" id="GO:0003677">
    <property type="term" value="F:DNA binding"/>
    <property type="evidence" value="ECO:0007669"/>
    <property type="project" value="InterPro"/>
</dbReference>
<sequence>MPFTLPRDKIKDMVEIVYNRNCVYQMAYHVIWCPKYRKRILKGEIAKALRLAITAICIEREWPILT</sequence>
<comment type="caution">
    <text evidence="2">The sequence shown here is derived from an EMBL/GenBank/DDBJ whole genome shotgun (WGS) entry which is preliminary data.</text>
</comment>
<evidence type="ECO:0000313" key="3">
    <source>
        <dbReference type="Proteomes" id="UP000005835"/>
    </source>
</evidence>
<dbReference type="HOGENOM" id="CLU_2829687_0_0_4"/>
<keyword evidence="3" id="KW-1185">Reference proteome</keyword>
<dbReference type="AlphaFoldDB" id="K1JWH3"/>
<name>K1JWH3_9BURK</name>
<protein>
    <recommendedName>
        <fullName evidence="1">Transposase IS200-like domain-containing protein</fullName>
    </recommendedName>
</protein>
<evidence type="ECO:0000259" key="1">
    <source>
        <dbReference type="Pfam" id="PF01797"/>
    </source>
</evidence>
<organism evidence="2 3">
    <name type="scientific">Sutterella wadsworthensis 2_1_59BFAA</name>
    <dbReference type="NCBI Taxonomy" id="742823"/>
    <lineage>
        <taxon>Bacteria</taxon>
        <taxon>Pseudomonadati</taxon>
        <taxon>Pseudomonadota</taxon>
        <taxon>Betaproteobacteria</taxon>
        <taxon>Burkholderiales</taxon>
        <taxon>Sutterellaceae</taxon>
        <taxon>Sutterella</taxon>
    </lineage>
</organism>
<dbReference type="Proteomes" id="UP000005835">
    <property type="component" value="Unassembled WGS sequence"/>
</dbReference>
<dbReference type="GO" id="GO:0004803">
    <property type="term" value="F:transposase activity"/>
    <property type="evidence" value="ECO:0007669"/>
    <property type="project" value="InterPro"/>
</dbReference>